<reference evidence="2 3" key="1">
    <citation type="journal article" date="2022" name="Front. Microbiol.">
        <title>High genomic differentiation and limited gene flow indicate recent cryptic speciation within the genus Laspinema (cyanobacteria).</title>
        <authorList>
            <person name="Stanojkovic A."/>
            <person name="Skoupy S."/>
            <person name="Skaloud P."/>
            <person name="Dvorak P."/>
        </authorList>
    </citation>
    <scope>NUCLEOTIDE SEQUENCE [LARGE SCALE GENOMIC DNA]</scope>
    <source>
        <strain evidence="2 3">D2a</strain>
    </source>
</reference>
<dbReference type="EMBL" id="JAMXFF010000001">
    <property type="protein sequence ID" value="MCT7964804.1"/>
    <property type="molecule type" value="Genomic_DNA"/>
</dbReference>
<organism evidence="2 3">
    <name type="scientific">Laspinema palackyanum D2a</name>
    <dbReference type="NCBI Taxonomy" id="2953684"/>
    <lineage>
        <taxon>Bacteria</taxon>
        <taxon>Bacillati</taxon>
        <taxon>Cyanobacteriota</taxon>
        <taxon>Cyanophyceae</taxon>
        <taxon>Oscillatoriophycideae</taxon>
        <taxon>Oscillatoriales</taxon>
        <taxon>Laspinemataceae</taxon>
        <taxon>Laspinema</taxon>
        <taxon>Laspinema palackyanum</taxon>
    </lineage>
</organism>
<name>A0ABT2MJ91_9CYAN</name>
<proteinExistence type="predicted"/>
<sequence length="61" mass="6666">MGVLDIGISEEEPHPNPPLAKGRGQEEELSVTNLLLSDWNGSVKTQTAGDRWTNAVRRTPP</sequence>
<feature type="region of interest" description="Disordered" evidence="1">
    <location>
        <begin position="42"/>
        <end position="61"/>
    </location>
</feature>
<dbReference type="RefSeq" id="WP_368004563.1">
    <property type="nucleotide sequence ID" value="NZ_JAMXFF010000001.1"/>
</dbReference>
<accession>A0ABT2MJ91</accession>
<comment type="caution">
    <text evidence="2">The sequence shown here is derived from an EMBL/GenBank/DDBJ whole genome shotgun (WGS) entry which is preliminary data.</text>
</comment>
<dbReference type="Proteomes" id="UP001525890">
    <property type="component" value="Unassembled WGS sequence"/>
</dbReference>
<protein>
    <submittedName>
        <fullName evidence="2">Uncharacterized protein</fullName>
    </submittedName>
</protein>
<evidence type="ECO:0000256" key="1">
    <source>
        <dbReference type="SAM" id="MobiDB-lite"/>
    </source>
</evidence>
<feature type="region of interest" description="Disordered" evidence="1">
    <location>
        <begin position="1"/>
        <end position="26"/>
    </location>
</feature>
<keyword evidence="3" id="KW-1185">Reference proteome</keyword>
<evidence type="ECO:0000313" key="2">
    <source>
        <dbReference type="EMBL" id="MCT7964804.1"/>
    </source>
</evidence>
<evidence type="ECO:0000313" key="3">
    <source>
        <dbReference type="Proteomes" id="UP001525890"/>
    </source>
</evidence>
<gene>
    <name evidence="2" type="ORF">NG799_00485</name>
</gene>